<dbReference type="OrthoDB" id="448742at2"/>
<dbReference type="STRING" id="1641165.XM38_08160"/>
<dbReference type="EMBL" id="CP021983">
    <property type="protein sequence ID" value="ASC70402.1"/>
    <property type="molecule type" value="Genomic_DNA"/>
</dbReference>
<dbReference type="Gene3D" id="1.25.40.10">
    <property type="entry name" value="Tetratricopeptide repeat domain"/>
    <property type="match status" value="4"/>
</dbReference>
<dbReference type="InterPro" id="IPR027417">
    <property type="entry name" value="P-loop_NTPase"/>
</dbReference>
<dbReference type="Gene3D" id="3.40.50.300">
    <property type="entry name" value="P-loop containing nucleotide triphosphate hydrolases"/>
    <property type="match status" value="1"/>
</dbReference>
<evidence type="ECO:0000313" key="5">
    <source>
        <dbReference type="Proteomes" id="UP000191901"/>
    </source>
</evidence>
<dbReference type="InterPro" id="IPR011990">
    <property type="entry name" value="TPR-like_helical_dom_sf"/>
</dbReference>
<sequence length="1450" mass="166898">MPLPESFAAGAFAAGIATNLASDILTHHAASLDNSVIGKALKWAGFAQPNFQERLRDALEKALKLYFSEYSQRQALGVDEFFQNSVVVEQIGGAILNRAPLDRAALQDAWKAYLSANPVLSLLNQQQNFTAVEIIDDFLGCYRRVLREQQSIPELAITYDLLEQREEFIRELEASEERLKNYVSELLKYRSLIQEKDTSFYGREIEEKIKEIINEYAHQPFAGRSNEQLDIDRFLEINNKGVLLVTAPAGFGKSALLINWQQRYREDSYIVFHCFRSNSDIVSSLQNGYRHLLRQLLHYHKQRYREFPKDESEMRDLLCDLIQSGASTGDRLIIMIDGLDEADKVLEPFWGSSLPDGVYIIASARADKKDEPDYLKNWIINAKRMALERLPIEAIADWLKRVNELAPYATDNSFIETLDRITVGFPLYLKYLIDDLRLAVIQKQDIKPLVAKTHKGFSVYVKDQFKLLAKLDEVQQRAETQELFVLLTVARGPLSEDDIQVITSLTSWNLEALPWQITRWFSIRSGFYSFAHPLLAQEFASVLGQQGRKSEQRLLEYCANWLNHYSNYALRHYTDHLKAMERWNDLYDLARDEAFASAQQEYLAGEPEAPLKVVKTALQRKAETDDAAGMAEFVLLHAQRCSDTIFQKSPLDLLHKDNLEGALKVADLNEIRDCILWYLLLIWELLSLNRIKEANSVAKRLLTKSLPRFSRDHWHERQNSAWKSEYLIFLLQRISQLQGNLFIELCQQLLDSQLYGHLCSRLIENNKQPFVLNLVGKISAFQDRDKYTLWNLVDSYAEAKDFVKARECIEKMRDESTVSFAWRNLSISYAQNGMVSEAIESCQKINKYDSYFRDAVLAEVALAYARLDDIDSALKTTQELGDRRAYTLIEIAKIQSRNHFYKSSRQIFKDVLDITKNFDLEKKDLIFSEIALAESEISTLPEALIWVSKIVSAQKRVFTLCKLVRVQHAAGDCESVNHLIEMAIHEVALISSHYEFEKAICTIAIAQVEFQDFESAMESINRINSKDGQSKILREICQSLITSKDLCEAFRIAKRIEAKDQRILTLLDVFDASEKYQIILVEEKSHLSEILFDSLPKSQEIQLQKLTLARVLAHGQKLQEALYITNQIEDKNQRVFALVGIARIRKIYDKQTYLNIFDQVREIIQESTDTRERRWLLVNVVQNLSEIEEFSLALEIAHGNENELDLPFLLKEIALAQINQCRIDFLYDVLTEIKEIEKRLHEFLGHWESTEYFQVLSLLEAKRGNFEEALKAAKEVNIIPEKHRLVGKVALEQARLGALWKAFDILEKHYDEWFNQSWLWVKAESLADIAALKAEHGEQNLALQIFEDAFALANSINQEFDRTMGIVGVARAQIRAGFSQQAVETSKEIRVNQSDYWSRLAFALAEAGDKNNFKHMLFSCANDLESAYAICIHLSQLYPEQAEEIARVVA</sequence>
<keyword evidence="2" id="KW-0175">Coiled coil</keyword>
<reference evidence="4 5" key="1">
    <citation type="journal article" date="2016" name="Biochim. Biophys. Acta">
        <title>Characterization of red-shifted phycobilisomes isolated from the chlorophyll f-containing cyanobacterium Halomicronema hongdechloris.</title>
        <authorList>
            <person name="Li Y."/>
            <person name="Lin Y."/>
            <person name="Garvey C.J."/>
            <person name="Birch D."/>
            <person name="Corkery R.W."/>
            <person name="Loughlin P.C."/>
            <person name="Scheer H."/>
            <person name="Willows R.D."/>
            <person name="Chen M."/>
        </authorList>
    </citation>
    <scope>NUCLEOTIDE SEQUENCE [LARGE SCALE GENOMIC DNA]</scope>
    <source>
        <strain evidence="4 5">C2206</strain>
    </source>
</reference>
<proteinExistence type="predicted"/>
<keyword evidence="1" id="KW-0677">Repeat</keyword>
<evidence type="ECO:0000256" key="1">
    <source>
        <dbReference type="ARBA" id="ARBA00022737"/>
    </source>
</evidence>
<protein>
    <recommendedName>
        <fullName evidence="3">Nephrocystin 3-like N-terminal domain-containing protein</fullName>
    </recommendedName>
</protein>
<feature type="coiled-coil region" evidence="2">
    <location>
        <begin position="165"/>
        <end position="192"/>
    </location>
</feature>
<keyword evidence="5" id="KW-1185">Reference proteome</keyword>
<gene>
    <name evidence="4" type="ORF">XM38_013400</name>
</gene>
<dbReference type="Proteomes" id="UP000191901">
    <property type="component" value="Chromosome"/>
</dbReference>
<dbReference type="InterPro" id="IPR056884">
    <property type="entry name" value="NPHP3-like_N"/>
</dbReference>
<dbReference type="Pfam" id="PF24883">
    <property type="entry name" value="NPHP3_N"/>
    <property type="match status" value="1"/>
</dbReference>
<accession>A0A1Z3HJB4</accession>
<dbReference type="SUPFAM" id="SSF52540">
    <property type="entry name" value="P-loop containing nucleoside triphosphate hydrolases"/>
    <property type="match status" value="1"/>
</dbReference>
<evidence type="ECO:0000313" key="4">
    <source>
        <dbReference type="EMBL" id="ASC70402.1"/>
    </source>
</evidence>
<feature type="domain" description="Nephrocystin 3-like N-terminal" evidence="3">
    <location>
        <begin position="238"/>
        <end position="344"/>
    </location>
</feature>
<dbReference type="RefSeq" id="WP_080807531.1">
    <property type="nucleotide sequence ID" value="NZ_CP021983.2"/>
</dbReference>
<evidence type="ECO:0000256" key="2">
    <source>
        <dbReference type="SAM" id="Coils"/>
    </source>
</evidence>
<dbReference type="SUPFAM" id="SSF48452">
    <property type="entry name" value="TPR-like"/>
    <property type="match status" value="1"/>
</dbReference>
<evidence type="ECO:0000259" key="3">
    <source>
        <dbReference type="Pfam" id="PF24883"/>
    </source>
</evidence>
<dbReference type="KEGG" id="hhg:XM38_013400"/>
<organism evidence="4 5">
    <name type="scientific">Halomicronema hongdechloris C2206</name>
    <dbReference type="NCBI Taxonomy" id="1641165"/>
    <lineage>
        <taxon>Bacteria</taxon>
        <taxon>Bacillati</taxon>
        <taxon>Cyanobacteriota</taxon>
        <taxon>Cyanophyceae</taxon>
        <taxon>Nodosilineales</taxon>
        <taxon>Nodosilineaceae</taxon>
        <taxon>Halomicronema</taxon>
    </lineage>
</organism>
<name>A0A1Z3HJB4_9CYAN</name>